<dbReference type="PANTHER" id="PTHR43861:SF1">
    <property type="entry name" value="TRANS-ACONITATE 2-METHYLTRANSFERASE"/>
    <property type="match status" value="1"/>
</dbReference>
<dbReference type="EMBL" id="CP029803">
    <property type="protein sequence ID" value="AWT59777.1"/>
    <property type="molecule type" value="Genomic_DNA"/>
</dbReference>
<dbReference type="Gene3D" id="3.40.50.150">
    <property type="entry name" value="Vaccinia Virus protein VP39"/>
    <property type="match status" value="1"/>
</dbReference>
<gene>
    <name evidence="2" type="primary">menG</name>
    <name evidence="2" type="ORF">DF168_00972</name>
</gene>
<dbReference type="KEGG" id="mtar:DF168_00972"/>
<evidence type="ECO:0000259" key="1">
    <source>
        <dbReference type="Pfam" id="PF13847"/>
    </source>
</evidence>
<organism evidence="2 3">
    <name type="scientific">Candidatus Moanibacter tarae</name>
    <dbReference type="NCBI Taxonomy" id="2200854"/>
    <lineage>
        <taxon>Bacteria</taxon>
        <taxon>Pseudomonadati</taxon>
        <taxon>Verrucomicrobiota</taxon>
        <taxon>Opitutia</taxon>
        <taxon>Puniceicoccales</taxon>
        <taxon>Puniceicoccales incertae sedis</taxon>
        <taxon>Candidatus Moanibacter</taxon>
    </lineage>
</organism>
<evidence type="ECO:0000313" key="2">
    <source>
        <dbReference type="EMBL" id="AWT59777.1"/>
    </source>
</evidence>
<feature type="domain" description="Methyltransferase" evidence="1">
    <location>
        <begin position="46"/>
        <end position="154"/>
    </location>
</feature>
<dbReference type="Pfam" id="PF13847">
    <property type="entry name" value="Methyltransf_31"/>
    <property type="match status" value="1"/>
</dbReference>
<dbReference type="EC" id="2.1.1.163" evidence="2"/>
<dbReference type="PANTHER" id="PTHR43861">
    <property type="entry name" value="TRANS-ACONITATE 2-METHYLTRANSFERASE-RELATED"/>
    <property type="match status" value="1"/>
</dbReference>
<proteinExistence type="predicted"/>
<dbReference type="GO" id="GO:0043770">
    <property type="term" value="F:demethylmenaquinone methyltransferase activity"/>
    <property type="evidence" value="ECO:0007669"/>
    <property type="project" value="UniProtKB-EC"/>
</dbReference>
<keyword evidence="2" id="KW-0489">Methyltransferase</keyword>
<dbReference type="CDD" id="cd02440">
    <property type="entry name" value="AdoMet_MTases"/>
    <property type="match status" value="1"/>
</dbReference>
<dbReference type="GO" id="GO:0032259">
    <property type="term" value="P:methylation"/>
    <property type="evidence" value="ECO:0007669"/>
    <property type="project" value="UniProtKB-KW"/>
</dbReference>
<dbReference type="Proteomes" id="UP000247465">
    <property type="component" value="Chromosome"/>
</dbReference>
<evidence type="ECO:0000313" key="3">
    <source>
        <dbReference type="Proteomes" id="UP000247465"/>
    </source>
</evidence>
<name>A0A2Z4AI64_9BACT</name>
<protein>
    <submittedName>
        <fullName evidence="2">Demethylmenaquinone methyltransferase</fullName>
        <ecNumber evidence="2">2.1.1.163</ecNumber>
    </submittedName>
</protein>
<accession>A0A2Z4AI64</accession>
<reference evidence="2 3" key="1">
    <citation type="submission" date="2018-06" db="EMBL/GenBank/DDBJ databases">
        <title>Draft Genome Sequence of a Novel Marine Bacterium Related to the Verrucomicrobia.</title>
        <authorList>
            <person name="Vosseberg J."/>
            <person name="Martijn J."/>
            <person name="Ettema T.J.G."/>
        </authorList>
    </citation>
    <scope>NUCLEOTIDE SEQUENCE [LARGE SCALE GENOMIC DNA]</scope>
    <source>
        <strain evidence="2">TARA_B100001123</strain>
    </source>
</reference>
<dbReference type="SUPFAM" id="SSF53335">
    <property type="entry name" value="S-adenosyl-L-methionine-dependent methyltransferases"/>
    <property type="match status" value="1"/>
</dbReference>
<dbReference type="AlphaFoldDB" id="A0A2Z4AI64"/>
<dbReference type="InterPro" id="IPR029063">
    <property type="entry name" value="SAM-dependent_MTases_sf"/>
</dbReference>
<dbReference type="InterPro" id="IPR025714">
    <property type="entry name" value="Methyltranfer_dom"/>
</dbReference>
<keyword evidence="2" id="KW-0808">Transferase</keyword>
<sequence length="275" mass="30320">MDHSGKPPTGNYPLELRSGEINRLRIQSEALKFDAKTMLDEIGVTKGWHCLDLGCGAGGIMDLLSTSVCDIGYVVGLDSNPKLLNAAKEWTATLGLKNTGFIRGDAYATRLPEESFDLVHIRFLLGTAGEPERLVKEAKRLTRKGGVIAIQEPDSSMLGCFPRHPAFDRLKQLLIKCFADVGADLKLGKKAYHLISAEGLTDVTYRPFILGFRNSDPMADYLPQTIESIRNTLISRSIASGEEIDRLIDECRNHLASPTTVSNSFLVAQVWGWKK</sequence>